<dbReference type="OMA" id="FQDEMAD"/>
<feature type="region of interest" description="Disordered" evidence="1">
    <location>
        <begin position="1"/>
        <end position="20"/>
    </location>
</feature>
<dbReference type="eggNOG" id="ENOG502T1WP">
    <property type="taxonomic scope" value="Eukaryota"/>
</dbReference>
<evidence type="ECO:0000313" key="2">
    <source>
        <dbReference type="EMBL" id="EQC33489.1"/>
    </source>
</evidence>
<feature type="compositionally biased region" description="Basic and acidic residues" evidence="1">
    <location>
        <begin position="504"/>
        <end position="525"/>
    </location>
</feature>
<dbReference type="Proteomes" id="UP000030762">
    <property type="component" value="Unassembled WGS sequence"/>
</dbReference>
<dbReference type="VEuPathDB" id="FungiDB:SDRG_08998"/>
<feature type="compositionally biased region" description="Polar residues" evidence="1">
    <location>
        <begin position="526"/>
        <end position="545"/>
    </location>
</feature>
<dbReference type="AlphaFoldDB" id="T0Q6P0"/>
<organism evidence="2 3">
    <name type="scientific">Saprolegnia diclina (strain VS20)</name>
    <dbReference type="NCBI Taxonomy" id="1156394"/>
    <lineage>
        <taxon>Eukaryota</taxon>
        <taxon>Sar</taxon>
        <taxon>Stramenopiles</taxon>
        <taxon>Oomycota</taxon>
        <taxon>Saprolegniomycetes</taxon>
        <taxon>Saprolegniales</taxon>
        <taxon>Saprolegniaceae</taxon>
        <taxon>Saprolegnia</taxon>
    </lineage>
</organism>
<gene>
    <name evidence="2" type="ORF">SDRG_08998</name>
</gene>
<reference evidence="2 3" key="1">
    <citation type="submission" date="2012-04" db="EMBL/GenBank/DDBJ databases">
        <title>The Genome Sequence of Saprolegnia declina VS20.</title>
        <authorList>
            <consortium name="The Broad Institute Genome Sequencing Platform"/>
            <person name="Russ C."/>
            <person name="Nusbaum C."/>
            <person name="Tyler B."/>
            <person name="van West P."/>
            <person name="Dieguez-Uribeondo J."/>
            <person name="de Bruijn I."/>
            <person name="Tripathy S."/>
            <person name="Jiang R."/>
            <person name="Young S.K."/>
            <person name="Zeng Q."/>
            <person name="Gargeya S."/>
            <person name="Fitzgerald M."/>
            <person name="Haas B."/>
            <person name="Abouelleil A."/>
            <person name="Alvarado L."/>
            <person name="Arachchi H.M."/>
            <person name="Berlin A."/>
            <person name="Chapman S.B."/>
            <person name="Goldberg J."/>
            <person name="Griggs A."/>
            <person name="Gujja S."/>
            <person name="Hansen M."/>
            <person name="Howarth C."/>
            <person name="Imamovic A."/>
            <person name="Larimer J."/>
            <person name="McCowen C."/>
            <person name="Montmayeur A."/>
            <person name="Murphy C."/>
            <person name="Neiman D."/>
            <person name="Pearson M."/>
            <person name="Priest M."/>
            <person name="Roberts A."/>
            <person name="Saif S."/>
            <person name="Shea T."/>
            <person name="Sisk P."/>
            <person name="Sykes S."/>
            <person name="Wortman J."/>
            <person name="Nusbaum C."/>
            <person name="Birren B."/>
        </authorList>
    </citation>
    <scope>NUCLEOTIDE SEQUENCE [LARGE SCALE GENOMIC DNA]</scope>
    <source>
        <strain evidence="2 3">VS20</strain>
    </source>
</reference>
<dbReference type="PROSITE" id="PS50096">
    <property type="entry name" value="IQ"/>
    <property type="match status" value="1"/>
</dbReference>
<dbReference type="STRING" id="1156394.T0Q6P0"/>
<dbReference type="InParanoid" id="T0Q6P0"/>
<evidence type="ECO:0000256" key="1">
    <source>
        <dbReference type="SAM" id="MobiDB-lite"/>
    </source>
</evidence>
<dbReference type="EMBL" id="JH767159">
    <property type="protein sequence ID" value="EQC33489.1"/>
    <property type="molecule type" value="Genomic_DNA"/>
</dbReference>
<feature type="region of interest" description="Disordered" evidence="1">
    <location>
        <begin position="420"/>
        <end position="439"/>
    </location>
</feature>
<dbReference type="OrthoDB" id="78360at2759"/>
<feature type="compositionally biased region" description="Pro residues" evidence="1">
    <location>
        <begin position="1"/>
        <end position="12"/>
    </location>
</feature>
<proteinExistence type="predicted"/>
<feature type="compositionally biased region" description="Low complexity" evidence="1">
    <location>
        <begin position="554"/>
        <end position="576"/>
    </location>
</feature>
<dbReference type="RefSeq" id="XP_008613129.1">
    <property type="nucleotide sequence ID" value="XM_008614907.1"/>
</dbReference>
<sequence length="576" mass="65378">MLLPLIPPPPSPPRDESPPCEPVVLPTLNLHSMPSPRPLPKRQPLPAATVVPMTTLHKRHAIPDVVLDVDDCHNMAAIADAFASSLHAIKTSLARIDATMHIFQDEMADADDMVQLIQLRCAHAKDMFARLVHGSAVTIQRCLRGFFGRLVFRRCIADRAARIIQRVVRHRRVRRLAHYVVFKSTMANTILGLRTFNKFMRAHPGTDPSLVYDQIRASIKIQQRWRSAFLLVRARHAEMAAAQHKERLRQRLQRFLYTFSLVYNIVRFWRRATIFHYFTVPAYKITRNNILSGLQRWRHVAMFRSTRRQAVSFQGSDAFSKAARAIHAGSSFGKEPKAWYARHSVRMMDDRGRRTSTFASVVEAAIAAPPKLQLQSTHRTLSLPGTIGLGEWSGQDDSHDVPIVVTTTRLSVTTVPAEFHLSTPRTKPPKDPVPRSVARQKQVQFAQTLQDTNKRRRLAVAAAKAKKEAAADIELRARQAKTDADKVQRLERMKQLENDLEQRRLTRLREQQRKRDDEARLKADQTSKIQTAKLRSTDHLSSATRGIQRRRTNPTSGSSAPESAATESETGNQRDD</sequence>
<feature type="region of interest" description="Disordered" evidence="1">
    <location>
        <begin position="504"/>
        <end position="576"/>
    </location>
</feature>
<protein>
    <submittedName>
        <fullName evidence="2">Uncharacterized protein</fullName>
    </submittedName>
</protein>
<name>T0Q6P0_SAPDV</name>
<dbReference type="GeneID" id="19949725"/>
<evidence type="ECO:0000313" key="3">
    <source>
        <dbReference type="Proteomes" id="UP000030762"/>
    </source>
</evidence>
<accession>T0Q6P0</accession>
<keyword evidence="3" id="KW-1185">Reference proteome</keyword>